<dbReference type="InterPro" id="IPR004358">
    <property type="entry name" value="Sig_transdc_His_kin-like_C"/>
</dbReference>
<keyword evidence="7" id="KW-1185">Reference proteome</keyword>
<proteinExistence type="predicted"/>
<dbReference type="PANTHER" id="PTHR43102:SF2">
    <property type="entry name" value="GAF DOMAIN-CONTAINING PROTEIN"/>
    <property type="match status" value="1"/>
</dbReference>
<dbReference type="SUPFAM" id="SSF47384">
    <property type="entry name" value="Homodimeric domain of signal transducing histidine kinase"/>
    <property type="match status" value="1"/>
</dbReference>
<name>A0A238U6R4_9FLAO</name>
<dbReference type="EC" id="2.7.13.3" evidence="2"/>
<dbReference type="GO" id="GO:0000155">
    <property type="term" value="F:phosphorelay sensor kinase activity"/>
    <property type="evidence" value="ECO:0007669"/>
    <property type="project" value="InterPro"/>
</dbReference>
<evidence type="ECO:0000256" key="1">
    <source>
        <dbReference type="ARBA" id="ARBA00000085"/>
    </source>
</evidence>
<evidence type="ECO:0000256" key="2">
    <source>
        <dbReference type="ARBA" id="ARBA00012438"/>
    </source>
</evidence>
<dbReference type="Gene3D" id="1.10.287.130">
    <property type="match status" value="1"/>
</dbReference>
<dbReference type="SUPFAM" id="SSF55781">
    <property type="entry name" value="GAF domain-like"/>
    <property type="match status" value="1"/>
</dbReference>
<reference evidence="6 7" key="1">
    <citation type="submission" date="2017-07" db="EMBL/GenBank/DDBJ databases">
        <authorList>
            <person name="Sun Z.S."/>
            <person name="Albrecht U."/>
            <person name="Echele G."/>
            <person name="Lee C.C."/>
        </authorList>
    </citation>
    <scope>NUCLEOTIDE SEQUENCE [LARGE SCALE GENOMIC DNA]</scope>
    <source>
        <strain evidence="7">type strain: KCTC 22618</strain>
    </source>
</reference>
<dbReference type="CDD" id="cd00082">
    <property type="entry name" value="HisKA"/>
    <property type="match status" value="1"/>
</dbReference>
<keyword evidence="6" id="KW-0808">Transferase</keyword>
<dbReference type="PROSITE" id="PS50109">
    <property type="entry name" value="HIS_KIN"/>
    <property type="match status" value="1"/>
</dbReference>
<dbReference type="SUPFAM" id="SSF55874">
    <property type="entry name" value="ATPase domain of HSP90 chaperone/DNA topoisomerase II/histidine kinase"/>
    <property type="match status" value="1"/>
</dbReference>
<gene>
    <name evidence="6" type="ORF">TJEJU_1124</name>
</gene>
<dbReference type="RefSeq" id="WP_095070145.1">
    <property type="nucleotide sequence ID" value="NZ_LT899436.1"/>
</dbReference>
<dbReference type="InterPro" id="IPR003594">
    <property type="entry name" value="HATPase_dom"/>
</dbReference>
<dbReference type="InterPro" id="IPR003661">
    <property type="entry name" value="HisK_dim/P_dom"/>
</dbReference>
<dbReference type="PANTHER" id="PTHR43102">
    <property type="entry name" value="SLR1143 PROTEIN"/>
    <property type="match status" value="1"/>
</dbReference>
<dbReference type="SMART" id="SM00387">
    <property type="entry name" value="HATPase_c"/>
    <property type="match status" value="1"/>
</dbReference>
<dbReference type="Pfam" id="PF00512">
    <property type="entry name" value="HisKA"/>
    <property type="match status" value="1"/>
</dbReference>
<dbReference type="Pfam" id="PF02518">
    <property type="entry name" value="HATPase_c"/>
    <property type="match status" value="1"/>
</dbReference>
<dbReference type="InterPro" id="IPR029016">
    <property type="entry name" value="GAF-like_dom_sf"/>
</dbReference>
<dbReference type="Pfam" id="PF01590">
    <property type="entry name" value="GAF"/>
    <property type="match status" value="1"/>
</dbReference>
<protein>
    <recommendedName>
        <fullName evidence="2">histidine kinase</fullName>
        <ecNumber evidence="2">2.7.13.3</ecNumber>
    </recommendedName>
</protein>
<dbReference type="InterPro" id="IPR036890">
    <property type="entry name" value="HATPase_C_sf"/>
</dbReference>
<dbReference type="InterPro" id="IPR036097">
    <property type="entry name" value="HisK_dim/P_sf"/>
</dbReference>
<dbReference type="InterPro" id="IPR005467">
    <property type="entry name" value="His_kinase_dom"/>
</dbReference>
<dbReference type="InterPro" id="IPR003018">
    <property type="entry name" value="GAF"/>
</dbReference>
<sequence>MKIATPPTNEKERVEALKSYNILDTLPEEDYDNITKIAAEICKAPIALVSLVDPERQWFKSTYGLDAKETPRDYAFCAHSILQPDELFIVPDATKDHRFSDNPLTIDDPHVVFYAGAPLTTKDGHALGTLCVIDNEPRTSLSEGQKESLRALSQQVMSLLELRKKNLKLQQANQEITRLNNELNQFTHRLTHDLKTPVRGINSLALFLKEDLNNISGKSKIVEFIELISSRATYMESMINQLLQYSKVTNADISFESFNFKELLRDIVKNCDLENKVTISFKELDFNIYHSKICFIQIFQNLLTNSDKFNDKEECKVFTSCELKEESYQFIYEDNGPGIPIKFYDKVFMMFETLGETNFQNTGIGLATIKSIITRLNGSIRLAKRSNDKEGVRFEFEIPKPNLFE</sequence>
<keyword evidence="3" id="KW-0597">Phosphoprotein</keyword>
<feature type="domain" description="Histidine kinase" evidence="5">
    <location>
        <begin position="189"/>
        <end position="402"/>
    </location>
</feature>
<feature type="coiled-coil region" evidence="4">
    <location>
        <begin position="159"/>
        <end position="189"/>
    </location>
</feature>
<evidence type="ECO:0000256" key="3">
    <source>
        <dbReference type="ARBA" id="ARBA00022553"/>
    </source>
</evidence>
<organism evidence="6 7">
    <name type="scientific">Tenacibaculum jejuense</name>
    <dbReference type="NCBI Taxonomy" id="584609"/>
    <lineage>
        <taxon>Bacteria</taxon>
        <taxon>Pseudomonadati</taxon>
        <taxon>Bacteroidota</taxon>
        <taxon>Flavobacteriia</taxon>
        <taxon>Flavobacteriales</taxon>
        <taxon>Flavobacteriaceae</taxon>
        <taxon>Tenacibaculum</taxon>
    </lineage>
</organism>
<dbReference type="SMART" id="SM00388">
    <property type="entry name" value="HisKA"/>
    <property type="match status" value="1"/>
</dbReference>
<dbReference type="Gene3D" id="3.30.565.10">
    <property type="entry name" value="Histidine kinase-like ATPase, C-terminal domain"/>
    <property type="match status" value="1"/>
</dbReference>
<dbReference type="EMBL" id="LT899436">
    <property type="protein sequence ID" value="SNR14873.1"/>
    <property type="molecule type" value="Genomic_DNA"/>
</dbReference>
<dbReference type="KEGG" id="tje:TJEJU_1124"/>
<accession>A0A238U6R4</accession>
<dbReference type="SMART" id="SM00065">
    <property type="entry name" value="GAF"/>
    <property type="match status" value="1"/>
</dbReference>
<keyword evidence="6" id="KW-0418">Kinase</keyword>
<dbReference type="OrthoDB" id="9781208at2"/>
<dbReference type="Proteomes" id="UP000215214">
    <property type="component" value="Chromosome TJEJU"/>
</dbReference>
<evidence type="ECO:0000313" key="6">
    <source>
        <dbReference type="EMBL" id="SNR14873.1"/>
    </source>
</evidence>
<comment type="catalytic activity">
    <reaction evidence="1">
        <text>ATP + protein L-histidine = ADP + protein N-phospho-L-histidine.</text>
        <dbReference type="EC" id="2.7.13.3"/>
    </reaction>
</comment>
<evidence type="ECO:0000256" key="4">
    <source>
        <dbReference type="SAM" id="Coils"/>
    </source>
</evidence>
<evidence type="ECO:0000313" key="7">
    <source>
        <dbReference type="Proteomes" id="UP000215214"/>
    </source>
</evidence>
<evidence type="ECO:0000259" key="5">
    <source>
        <dbReference type="PROSITE" id="PS50109"/>
    </source>
</evidence>
<dbReference type="Gene3D" id="3.30.450.40">
    <property type="match status" value="1"/>
</dbReference>
<dbReference type="PRINTS" id="PR00344">
    <property type="entry name" value="BCTRLSENSOR"/>
</dbReference>
<dbReference type="AlphaFoldDB" id="A0A238U6R4"/>
<keyword evidence="4" id="KW-0175">Coiled coil</keyword>